<evidence type="ECO:0000313" key="2">
    <source>
        <dbReference type="EMBL" id="GCE00318.1"/>
    </source>
</evidence>
<dbReference type="InterPro" id="IPR004360">
    <property type="entry name" value="Glyas_Fos-R_dOase_dom"/>
</dbReference>
<proteinExistence type="predicted"/>
<dbReference type="OrthoDB" id="9812656at2"/>
<keyword evidence="3" id="KW-1185">Reference proteome</keyword>
<comment type="caution">
    <text evidence="2">The sequence shown here is derived from an EMBL/GenBank/DDBJ whole genome shotgun (WGS) entry which is preliminary data.</text>
</comment>
<dbReference type="Pfam" id="PF00903">
    <property type="entry name" value="Glyoxalase"/>
    <property type="match status" value="1"/>
</dbReference>
<evidence type="ECO:0000313" key="3">
    <source>
        <dbReference type="Proteomes" id="UP000286931"/>
    </source>
</evidence>
<dbReference type="PROSITE" id="PS51819">
    <property type="entry name" value="VOC"/>
    <property type="match status" value="1"/>
</dbReference>
<dbReference type="Proteomes" id="UP000286931">
    <property type="component" value="Unassembled WGS sequence"/>
</dbReference>
<feature type="domain" description="VOC" evidence="1">
    <location>
        <begin position="5"/>
        <end position="131"/>
    </location>
</feature>
<dbReference type="RefSeq" id="WP_126642047.1">
    <property type="nucleotide sequence ID" value="NZ_BIFH01000038.1"/>
</dbReference>
<dbReference type="InterPro" id="IPR037523">
    <property type="entry name" value="VOC_core"/>
</dbReference>
<dbReference type="SUPFAM" id="SSF54593">
    <property type="entry name" value="Glyoxalase/Bleomycin resistance protein/Dihydroxybiphenyl dioxygenase"/>
    <property type="match status" value="1"/>
</dbReference>
<reference evidence="2 3" key="1">
    <citation type="submission" date="2018-12" db="EMBL/GenBank/DDBJ databases">
        <title>Draft genome sequence of Embleya hyalina NBRC 13850T.</title>
        <authorList>
            <person name="Komaki H."/>
            <person name="Hosoyama A."/>
            <person name="Kimura A."/>
            <person name="Ichikawa N."/>
            <person name="Tamura T."/>
        </authorList>
    </citation>
    <scope>NUCLEOTIDE SEQUENCE [LARGE SCALE GENOMIC DNA]</scope>
    <source>
        <strain evidence="2 3">NBRC 13850</strain>
    </source>
</reference>
<evidence type="ECO:0000259" key="1">
    <source>
        <dbReference type="PROSITE" id="PS51819"/>
    </source>
</evidence>
<name>A0A401Z0G3_9ACTN</name>
<dbReference type="InterPro" id="IPR029068">
    <property type="entry name" value="Glyas_Bleomycin-R_OHBP_Dase"/>
</dbReference>
<organism evidence="2 3">
    <name type="scientific">Embleya hyalina</name>
    <dbReference type="NCBI Taxonomy" id="516124"/>
    <lineage>
        <taxon>Bacteria</taxon>
        <taxon>Bacillati</taxon>
        <taxon>Actinomycetota</taxon>
        <taxon>Actinomycetes</taxon>
        <taxon>Kitasatosporales</taxon>
        <taxon>Streptomycetaceae</taxon>
        <taxon>Embleya</taxon>
    </lineage>
</organism>
<accession>A0A401Z0G3</accession>
<sequence length="171" mass="18829">MTIRRTNHMVLSVRDLDLSTRFYRDVVGLEVIGRLPAAAHWPAMTLLRSAPESSTRHDLGLIADTGPGAVVGRRRPGLYHVAFEVDTIAQLHGARGRLLTADALGRSVDQGTRLSVHGHDPDGIMVEILWRVPLGDRPHPDEPRCTSLDFDRARQHRYGRPAGDRVVGAPA</sequence>
<protein>
    <submittedName>
        <fullName evidence="2">Glyoxalase</fullName>
    </submittedName>
</protein>
<dbReference type="Gene3D" id="3.10.180.10">
    <property type="entry name" value="2,3-Dihydroxybiphenyl 1,2-Dioxygenase, domain 1"/>
    <property type="match status" value="1"/>
</dbReference>
<dbReference type="AlphaFoldDB" id="A0A401Z0G3"/>
<gene>
    <name evidence="2" type="ORF">EHYA_08043</name>
</gene>
<dbReference type="EMBL" id="BIFH01000038">
    <property type="protein sequence ID" value="GCE00318.1"/>
    <property type="molecule type" value="Genomic_DNA"/>
</dbReference>